<protein>
    <recommendedName>
        <fullName evidence="8">Ig-like domain-containing protein</fullName>
    </recommendedName>
</protein>
<keyword evidence="7" id="KW-1133">Transmembrane helix</keyword>
<dbReference type="EMBL" id="CAJOBA010004242">
    <property type="protein sequence ID" value="CAF3707297.1"/>
    <property type="molecule type" value="Genomic_DNA"/>
</dbReference>
<dbReference type="GO" id="GO:0005911">
    <property type="term" value="C:cell-cell junction"/>
    <property type="evidence" value="ECO:0007669"/>
    <property type="project" value="TreeGrafter"/>
</dbReference>
<dbReference type="CDD" id="cd00096">
    <property type="entry name" value="Ig"/>
    <property type="match status" value="1"/>
</dbReference>
<keyword evidence="5" id="KW-0393">Immunoglobulin domain</keyword>
<feature type="domain" description="Ig-like" evidence="8">
    <location>
        <begin position="210"/>
        <end position="293"/>
    </location>
</feature>
<sequence length="439" mass="50677">QESSIYSLKNKFFTILTINITFLFLVSIRIFNDIPAKYYYDCAILPSNIIYMTIFLTFAMYIHTRLLYTYFTMTTFLFQLSRQHPSLLLSSSSSKQQQHENDYDNPSEDGNEIDSENISANSGQSAKFVCDLPEKYSGKRADFYGPYGRLIDDSNGGDSWLPNRYVTERTYAWTYTININEVTEDDVGEYLCKVGEHVIRKFNLTVLTPPKIFDINIEPKDVLEGQQVILRCQAQGVPSPTVMWHIPRRSIDQRNIIAYKHQLLIRNFTRLTPNDFECIADNSIPPRDTKTVKLLPTISPEINIQYYLSQTTRQGVPSLFLNCTIVANPLLHARWKKNRQDIHQQQSNTFKIHRKIVNDIQSNILLIVKSDNVSDLYGIYECEAENYLKTTKSFIIIDETILINLTNVQPTKYQNNRHIYHPSSSSSGSTTESYVAQCI</sequence>
<keyword evidence="3" id="KW-1015">Disulfide bond</keyword>
<keyword evidence="4" id="KW-0325">Glycoprotein</keyword>
<dbReference type="GO" id="GO:0098609">
    <property type="term" value="P:cell-cell adhesion"/>
    <property type="evidence" value="ECO:0007669"/>
    <property type="project" value="TreeGrafter"/>
</dbReference>
<evidence type="ECO:0000256" key="5">
    <source>
        <dbReference type="ARBA" id="ARBA00023319"/>
    </source>
</evidence>
<feature type="region of interest" description="Disordered" evidence="6">
    <location>
        <begin position="91"/>
        <end position="118"/>
    </location>
</feature>
<dbReference type="PANTHER" id="PTHR11640:SF158">
    <property type="entry name" value="V-SET AND IMMUNOGLOBULIN DOMAIN-CONTAINING PROTEIN 10-LIKE 2"/>
    <property type="match status" value="1"/>
</dbReference>
<evidence type="ECO:0000313" key="11">
    <source>
        <dbReference type="Proteomes" id="UP000677228"/>
    </source>
</evidence>
<comment type="caution">
    <text evidence="9">The sequence shown here is derived from an EMBL/GenBank/DDBJ whole genome shotgun (WGS) entry which is preliminary data.</text>
</comment>
<evidence type="ECO:0000313" key="9">
    <source>
        <dbReference type="EMBL" id="CAF0930732.1"/>
    </source>
</evidence>
<dbReference type="SMART" id="SM00409">
    <property type="entry name" value="IG"/>
    <property type="match status" value="2"/>
</dbReference>
<feature type="transmembrane region" description="Helical" evidence="7">
    <location>
        <begin position="43"/>
        <end position="63"/>
    </location>
</feature>
<dbReference type="InterPro" id="IPR036179">
    <property type="entry name" value="Ig-like_dom_sf"/>
</dbReference>
<accession>A0A8S2DJ35</accession>
<dbReference type="SUPFAM" id="SSF48726">
    <property type="entry name" value="Immunoglobulin"/>
    <property type="match status" value="3"/>
</dbReference>
<feature type="domain" description="Ig-like" evidence="8">
    <location>
        <begin position="106"/>
        <end position="205"/>
    </location>
</feature>
<evidence type="ECO:0000256" key="1">
    <source>
        <dbReference type="ARBA" id="ARBA00004479"/>
    </source>
</evidence>
<keyword evidence="2 7" id="KW-0472">Membrane</keyword>
<dbReference type="GO" id="GO:0005886">
    <property type="term" value="C:plasma membrane"/>
    <property type="evidence" value="ECO:0007669"/>
    <property type="project" value="TreeGrafter"/>
</dbReference>
<dbReference type="EMBL" id="CAJNOK010004241">
    <property type="protein sequence ID" value="CAF0930732.1"/>
    <property type="molecule type" value="Genomic_DNA"/>
</dbReference>
<evidence type="ECO:0000256" key="7">
    <source>
        <dbReference type="SAM" id="Phobius"/>
    </source>
</evidence>
<dbReference type="Gene3D" id="2.60.40.10">
    <property type="entry name" value="Immunoglobulins"/>
    <property type="match status" value="3"/>
</dbReference>
<dbReference type="InterPro" id="IPR013098">
    <property type="entry name" value="Ig_I-set"/>
</dbReference>
<evidence type="ECO:0000256" key="6">
    <source>
        <dbReference type="SAM" id="MobiDB-lite"/>
    </source>
</evidence>
<keyword evidence="7" id="KW-0812">Transmembrane</keyword>
<dbReference type="Pfam" id="PF07679">
    <property type="entry name" value="I-set"/>
    <property type="match status" value="1"/>
</dbReference>
<dbReference type="InterPro" id="IPR007110">
    <property type="entry name" value="Ig-like_dom"/>
</dbReference>
<reference evidence="9" key="1">
    <citation type="submission" date="2021-02" db="EMBL/GenBank/DDBJ databases">
        <authorList>
            <person name="Nowell W R."/>
        </authorList>
    </citation>
    <scope>NUCLEOTIDE SEQUENCE</scope>
</reference>
<dbReference type="InterPro" id="IPR051275">
    <property type="entry name" value="Cell_adhesion_signaling"/>
</dbReference>
<evidence type="ECO:0000313" key="10">
    <source>
        <dbReference type="EMBL" id="CAF3707297.1"/>
    </source>
</evidence>
<dbReference type="Proteomes" id="UP000682733">
    <property type="component" value="Unassembled WGS sequence"/>
</dbReference>
<feature type="non-terminal residue" evidence="9">
    <location>
        <position position="1"/>
    </location>
</feature>
<dbReference type="InterPro" id="IPR013783">
    <property type="entry name" value="Ig-like_fold"/>
</dbReference>
<evidence type="ECO:0000256" key="3">
    <source>
        <dbReference type="ARBA" id="ARBA00023157"/>
    </source>
</evidence>
<name>A0A8S2DJ35_9BILA</name>
<dbReference type="GO" id="GO:0050839">
    <property type="term" value="F:cell adhesion molecule binding"/>
    <property type="evidence" value="ECO:0007669"/>
    <property type="project" value="TreeGrafter"/>
</dbReference>
<dbReference type="InterPro" id="IPR003599">
    <property type="entry name" value="Ig_sub"/>
</dbReference>
<feature type="transmembrane region" description="Helical" evidence="7">
    <location>
        <begin position="12"/>
        <end position="31"/>
    </location>
</feature>
<feature type="domain" description="Ig-like" evidence="8">
    <location>
        <begin position="300"/>
        <end position="395"/>
    </location>
</feature>
<dbReference type="PROSITE" id="PS50835">
    <property type="entry name" value="IG_LIKE"/>
    <property type="match status" value="3"/>
</dbReference>
<dbReference type="Pfam" id="PF13927">
    <property type="entry name" value="Ig_3"/>
    <property type="match status" value="1"/>
</dbReference>
<evidence type="ECO:0000256" key="4">
    <source>
        <dbReference type="ARBA" id="ARBA00023180"/>
    </source>
</evidence>
<dbReference type="AlphaFoldDB" id="A0A8S2DJ35"/>
<gene>
    <name evidence="9" type="ORF">OVA965_LOCUS11133</name>
    <name evidence="10" type="ORF">TMI583_LOCUS11127</name>
</gene>
<organism evidence="9 11">
    <name type="scientific">Didymodactylos carnosus</name>
    <dbReference type="NCBI Taxonomy" id="1234261"/>
    <lineage>
        <taxon>Eukaryota</taxon>
        <taxon>Metazoa</taxon>
        <taxon>Spiralia</taxon>
        <taxon>Gnathifera</taxon>
        <taxon>Rotifera</taxon>
        <taxon>Eurotatoria</taxon>
        <taxon>Bdelloidea</taxon>
        <taxon>Philodinida</taxon>
        <taxon>Philodinidae</taxon>
        <taxon>Didymodactylos</taxon>
    </lineage>
</organism>
<evidence type="ECO:0000256" key="2">
    <source>
        <dbReference type="ARBA" id="ARBA00023136"/>
    </source>
</evidence>
<dbReference type="Proteomes" id="UP000677228">
    <property type="component" value="Unassembled WGS sequence"/>
</dbReference>
<proteinExistence type="predicted"/>
<evidence type="ECO:0000259" key="8">
    <source>
        <dbReference type="PROSITE" id="PS50835"/>
    </source>
</evidence>
<feature type="compositionally biased region" description="Acidic residues" evidence="6">
    <location>
        <begin position="103"/>
        <end position="115"/>
    </location>
</feature>
<comment type="subcellular location">
    <subcellularLocation>
        <location evidence="1">Membrane</location>
        <topology evidence="1">Single-pass type I membrane protein</topology>
    </subcellularLocation>
</comment>
<dbReference type="PANTHER" id="PTHR11640">
    <property type="entry name" value="NEPHRIN"/>
    <property type="match status" value="1"/>
</dbReference>